<organism evidence="1 2">
    <name type="scientific">Candidatus Uhrbacteria bacterium RIFCSPLOWO2_01_FULL_47_24</name>
    <dbReference type="NCBI Taxonomy" id="1802401"/>
    <lineage>
        <taxon>Bacteria</taxon>
        <taxon>Candidatus Uhriibacteriota</taxon>
    </lineage>
</organism>
<gene>
    <name evidence="1" type="ORF">A3B21_00620</name>
</gene>
<dbReference type="EMBL" id="MGEJ01000022">
    <property type="protein sequence ID" value="OGL79880.1"/>
    <property type="molecule type" value="Genomic_DNA"/>
</dbReference>
<sequence length="259" mass="29677">MIALTQFLNWQTSGLGIVLALRLPQEEANMAKVALCDRRGPLRDLNDKLSGEKGEDWLITLKRFLRHEDPWKTESPSHSWPWASTIDLEKIQHREFKVGIWPITTIEQMVAAGKYDFVDPAHTTNACGSRRMHVEKRDDWESNNWYRVLTDTVVAFCIGHEATRLQAMQVRWLMGLREVSIDHELMIGAQHPQAQIDLQQVVNLDSVVCVNGEQYVSGLFGDGNQRQLDLIEYKRGFSKVTWFLGVESTTEGNWQSSLP</sequence>
<accession>A0A1F7UNL2</accession>
<dbReference type="Proteomes" id="UP000176897">
    <property type="component" value="Unassembled WGS sequence"/>
</dbReference>
<proteinExistence type="predicted"/>
<name>A0A1F7UNL2_9BACT</name>
<reference evidence="1 2" key="1">
    <citation type="journal article" date="2016" name="Nat. Commun.">
        <title>Thousands of microbial genomes shed light on interconnected biogeochemical processes in an aquifer system.</title>
        <authorList>
            <person name="Anantharaman K."/>
            <person name="Brown C.T."/>
            <person name="Hug L.A."/>
            <person name="Sharon I."/>
            <person name="Castelle C.J."/>
            <person name="Probst A.J."/>
            <person name="Thomas B.C."/>
            <person name="Singh A."/>
            <person name="Wilkins M.J."/>
            <person name="Karaoz U."/>
            <person name="Brodie E.L."/>
            <person name="Williams K.H."/>
            <person name="Hubbard S.S."/>
            <person name="Banfield J.F."/>
        </authorList>
    </citation>
    <scope>NUCLEOTIDE SEQUENCE [LARGE SCALE GENOMIC DNA]</scope>
</reference>
<evidence type="ECO:0000313" key="2">
    <source>
        <dbReference type="Proteomes" id="UP000176897"/>
    </source>
</evidence>
<protein>
    <submittedName>
        <fullName evidence="1">Uncharacterized protein</fullName>
    </submittedName>
</protein>
<comment type="caution">
    <text evidence="1">The sequence shown here is derived from an EMBL/GenBank/DDBJ whole genome shotgun (WGS) entry which is preliminary data.</text>
</comment>
<evidence type="ECO:0000313" key="1">
    <source>
        <dbReference type="EMBL" id="OGL79880.1"/>
    </source>
</evidence>
<dbReference type="AlphaFoldDB" id="A0A1F7UNL2"/>